<protein>
    <recommendedName>
        <fullName evidence="1">Inner membrane protein YccF</fullName>
    </recommendedName>
</protein>
<dbReference type="EMBL" id="CP031417">
    <property type="protein sequence ID" value="AXK79715.1"/>
    <property type="molecule type" value="Genomic_DNA"/>
</dbReference>
<dbReference type="KEGG" id="ptaw:DW352_03775"/>
<evidence type="ECO:0000259" key="2">
    <source>
        <dbReference type="Pfam" id="PF03733"/>
    </source>
</evidence>
<organism evidence="3 4">
    <name type="scientific">Pseudolabrys taiwanensis</name>
    <dbReference type="NCBI Taxonomy" id="331696"/>
    <lineage>
        <taxon>Bacteria</taxon>
        <taxon>Pseudomonadati</taxon>
        <taxon>Pseudomonadota</taxon>
        <taxon>Alphaproteobacteria</taxon>
        <taxon>Hyphomicrobiales</taxon>
        <taxon>Xanthobacteraceae</taxon>
        <taxon>Pseudolabrys</taxon>
    </lineage>
</organism>
<feature type="transmembrane region" description="Helical" evidence="1">
    <location>
        <begin position="7"/>
        <end position="37"/>
    </location>
</feature>
<dbReference type="Proteomes" id="UP000254889">
    <property type="component" value="Chromosome"/>
</dbReference>
<keyword evidence="1" id="KW-0472">Membrane</keyword>
<dbReference type="RefSeq" id="WP_115688679.1">
    <property type="nucleotide sequence ID" value="NZ_CP031417.1"/>
</dbReference>
<keyword evidence="1" id="KW-0997">Cell inner membrane</keyword>
<dbReference type="AlphaFoldDB" id="A0A345ZS18"/>
<feature type="transmembrane region" description="Helical" evidence="1">
    <location>
        <begin position="43"/>
        <end position="60"/>
    </location>
</feature>
<feature type="domain" description="Inner membrane component" evidence="2">
    <location>
        <begin position="74"/>
        <end position="124"/>
    </location>
</feature>
<dbReference type="OrthoDB" id="3238663at2"/>
<reference evidence="3 4" key="1">
    <citation type="submission" date="2018-07" db="EMBL/GenBank/DDBJ databases">
        <authorList>
            <person name="Quirk P.G."/>
            <person name="Krulwich T.A."/>
        </authorList>
    </citation>
    <scope>NUCLEOTIDE SEQUENCE [LARGE SCALE GENOMIC DNA]</scope>
    <source>
        <strain evidence="3 4">CC-BB4</strain>
    </source>
</reference>
<keyword evidence="4" id="KW-1185">Reference proteome</keyword>
<dbReference type="NCBIfam" id="NF008740">
    <property type="entry name" value="PRK11770.1-2"/>
    <property type="match status" value="1"/>
</dbReference>
<dbReference type="InterPro" id="IPR052937">
    <property type="entry name" value="Inner_membrane_protein"/>
</dbReference>
<keyword evidence="1" id="KW-1003">Cell membrane</keyword>
<name>A0A345ZS18_9HYPH</name>
<feature type="transmembrane region" description="Helical" evidence="1">
    <location>
        <begin position="92"/>
        <end position="112"/>
    </location>
</feature>
<dbReference type="PIRSF" id="PIRSF028777">
    <property type="entry name" value="UCP028777"/>
    <property type="match status" value="1"/>
</dbReference>
<dbReference type="PANTHER" id="PTHR42903:SF1">
    <property type="entry name" value="INNER MEMBRANE PROTEIN YCCF"/>
    <property type="match status" value="1"/>
</dbReference>
<evidence type="ECO:0000313" key="3">
    <source>
        <dbReference type="EMBL" id="AXK79715.1"/>
    </source>
</evidence>
<dbReference type="PANTHER" id="PTHR42903">
    <property type="entry name" value="INNER MEMBRANE PROTEIN YCCF"/>
    <property type="match status" value="1"/>
</dbReference>
<keyword evidence="1" id="KW-0812">Transmembrane</keyword>
<gene>
    <name evidence="3" type="ORF">DW352_03775</name>
</gene>
<accession>A0A345ZS18</accession>
<dbReference type="GO" id="GO:0005886">
    <property type="term" value="C:plasma membrane"/>
    <property type="evidence" value="ECO:0007669"/>
    <property type="project" value="UniProtKB-SubCell"/>
</dbReference>
<keyword evidence="1" id="KW-1133">Transmembrane helix</keyword>
<feature type="domain" description="Inner membrane component" evidence="2">
    <location>
        <begin position="7"/>
        <end position="56"/>
    </location>
</feature>
<dbReference type="NCBIfam" id="NF008741">
    <property type="entry name" value="PRK11770.1-3"/>
    <property type="match status" value="1"/>
</dbReference>
<sequence>MSPVSLLLNVLWIVCGGIWLAAGWVVAAIIMAITIIGLPWAKAALNIAVYTLLPFGYTVVDKPPGTFGGLFALIGNIIWLVLAGWWLALGHLIAAILLAITIIGVPFAWAHLKLAGISLWPLGREIVPIEDARRLVAR</sequence>
<dbReference type="Pfam" id="PF03733">
    <property type="entry name" value="YccF"/>
    <property type="match status" value="2"/>
</dbReference>
<comment type="subcellular location">
    <subcellularLocation>
        <location evidence="1">Cell inner membrane</location>
        <topology evidence="1">Multi-pass membrane protein</topology>
    </subcellularLocation>
</comment>
<feature type="transmembrane region" description="Helical" evidence="1">
    <location>
        <begin position="67"/>
        <end position="86"/>
    </location>
</feature>
<dbReference type="InterPro" id="IPR005185">
    <property type="entry name" value="YccF"/>
</dbReference>
<evidence type="ECO:0000256" key="1">
    <source>
        <dbReference type="PIRNR" id="PIRNR028777"/>
    </source>
</evidence>
<proteinExistence type="predicted"/>
<dbReference type="InterPro" id="IPR031308">
    <property type="entry name" value="UCP028777"/>
</dbReference>
<evidence type="ECO:0000313" key="4">
    <source>
        <dbReference type="Proteomes" id="UP000254889"/>
    </source>
</evidence>